<proteinExistence type="predicted"/>
<dbReference type="SUPFAM" id="SSF51120">
    <property type="entry name" value="beta-Roll"/>
    <property type="match status" value="2"/>
</dbReference>
<accession>A0A3P2A1H9</accession>
<dbReference type="OrthoDB" id="480426at2"/>
<feature type="compositionally biased region" description="Low complexity" evidence="3">
    <location>
        <begin position="154"/>
        <end position="163"/>
    </location>
</feature>
<name>A0A3P2A1H9_9NEIS</name>
<dbReference type="Pfam" id="PF00353">
    <property type="entry name" value="HemolysinCabind"/>
    <property type="match status" value="2"/>
</dbReference>
<dbReference type="PRINTS" id="PR00313">
    <property type="entry name" value="CABNDNGRPT"/>
</dbReference>
<dbReference type="InterPro" id="IPR018511">
    <property type="entry name" value="Hemolysin-typ_Ca-bd_CS"/>
</dbReference>
<dbReference type="InterPro" id="IPR049826">
    <property type="entry name" value="Ig-like_ice"/>
</dbReference>
<feature type="region of interest" description="Disordered" evidence="3">
    <location>
        <begin position="154"/>
        <end position="183"/>
    </location>
</feature>
<evidence type="ECO:0000256" key="2">
    <source>
        <dbReference type="ARBA" id="ARBA00022525"/>
    </source>
</evidence>
<evidence type="ECO:0000256" key="1">
    <source>
        <dbReference type="ARBA" id="ARBA00004613"/>
    </source>
</evidence>
<evidence type="ECO:0000313" key="4">
    <source>
        <dbReference type="EMBL" id="RRD89257.1"/>
    </source>
</evidence>
<dbReference type="EMBL" id="RQYC01000020">
    <property type="protein sequence ID" value="RRD89257.1"/>
    <property type="molecule type" value="Genomic_DNA"/>
</dbReference>
<dbReference type="PANTHER" id="PTHR38340:SF1">
    <property type="entry name" value="S-LAYER PROTEIN"/>
    <property type="match status" value="1"/>
</dbReference>
<dbReference type="Gene3D" id="3.40.390.10">
    <property type="entry name" value="Collagenase (Catalytic Domain)"/>
    <property type="match status" value="1"/>
</dbReference>
<gene>
    <name evidence="4" type="ORF">EII21_09565</name>
</gene>
<sequence length="1457" mass="155318">MWHNLKTNRQKRKIYLIRQISMKGNSVKNLTLKTTVNGRTTEQPLGTRPVKIQAQAGAQYELIDETGRVLEPLSDGNSLKWLQADGEEVILWVENYGEQVLMPVASGGEMATAVGETAAVGSQAAVTAQTVGGSPLLWGAGALVAVGGIAAAASGGKDSGGSSETNHNNKPSSQPSKTPPVITFNPITEDNIINIAESQQTAIAVSGRVAHAEEGDLVVIRVGQAQYRERLSEGKFSALVDAQTLANHPSISATVENAKGHTTSNTTQHTYQVDTEAPPQPVLNIDALTGDNVINRNEAQGSVTVNGTAQHVNNGTTVTVVCGCPVCSGVSKTATVTDGRFSVLFDGSDLVADGHHMITARVLVSDEAGNTAQAQAVQNYTVALENSAALIVWDDIAGDNIVNAAESQGEVTLSGQIVGLKDGERATVTVTVGNQSHQAQVVGQRFSVSVDGTQLANANRAIATLRVSDGADNLTEKTAVREYGYDVAPPSVQITADPVHQGKTLNQADSLQSVHISGQLQHGSDVNPADTRVTVTVNGKTHTATVTGKHWQTDIAGSVLAQQQGDNRISVQAQVSDKAGNRADSSTTADYRVDTLAPSAQISLDPIAENGVLEHGERSQMHTLSGTVSGEFSAGNTVVLDINGQTLQTTVHADGRFQVQVSGEQLATAGSRAVTARISLYDEAGNTGQAETAVSYQVEDAPVPPLPPAPQAEPARIQLNPFDATAADLPRHIRISGHLDLKGDFLLGQNKTRVYAITVHIGDKSYTTHIDRSDQSFVLSVPEADVSTLNGQSVRYSFDQANVLYKLNSTNGKHEITTVLTPELKSENVVLDANSPIQNGVFRATLPENTVTVSGKVSGESVQAGDNVVVEIGSQRVSAQVSGDLGFSVQVNREWLANSKGIYAKLLKQGKAAAETEALFAPVPVNGNSEFVSAHSHRDFQKNAMPYFFKALMVDAWDNPPPLYHTTKAPFGASETAEIHYRFREAPPYSKTFGPINRDAVRQSLSIFSKYANIRFTETEDLDKTDIIYTLNDLKSTYGLAQYGGNVQLGTILLHKGGTKNLANPIGTQTILHETLHSLGLKHPFQGQYQLPKVENRISLTVMSYSHDVNKQDLGIYDLAFLHYRFGVNPNVRAENNTYRFKPVNPKSSDLDIYLWDGGGVDTFDASDQIQGVNVNLTPGSWIYAGKQSANLVYDPANDFTNQQYFGLDPSTRILSGLADAFSEKYAYTHNQAFIGYGTQIENLMGSAYNDVLTGNNAANTIQGGAGDDIISGGAGNDYLDGGSGMDTMHGGTGDDVYVVNQQADSVGENENEGNDTVYSYADYVLGEHVENLYLYGAAQTATGNALDNVLTGNASDNRLEGKGGNDTLTGGEGRDTFVFSDLLSVDTVTDFAVGEDTLALSHEVFAGIADTADILNKVSYNQQNGQLSYTDISGQSIHFATLMAGLHLDENSFSLI</sequence>
<comment type="subcellular location">
    <subcellularLocation>
        <location evidence="1">Secreted</location>
    </subcellularLocation>
</comment>
<dbReference type="InterPro" id="IPR050557">
    <property type="entry name" value="RTX_toxin/Mannuronan_C5-epim"/>
</dbReference>
<feature type="compositionally biased region" description="Polar residues" evidence="3">
    <location>
        <begin position="164"/>
        <end position="176"/>
    </location>
</feature>
<dbReference type="Gene3D" id="2.60.40.10">
    <property type="entry name" value="Immunoglobulins"/>
    <property type="match status" value="6"/>
</dbReference>
<dbReference type="PROSITE" id="PS00330">
    <property type="entry name" value="HEMOLYSIN_CALCIUM"/>
    <property type="match status" value="1"/>
</dbReference>
<dbReference type="Proteomes" id="UP000269923">
    <property type="component" value="Unassembled WGS sequence"/>
</dbReference>
<dbReference type="GO" id="GO:0005576">
    <property type="term" value="C:extracellular region"/>
    <property type="evidence" value="ECO:0007669"/>
    <property type="project" value="UniProtKB-SubCell"/>
</dbReference>
<dbReference type="InterPro" id="IPR011049">
    <property type="entry name" value="Serralysin-like_metalloprot_C"/>
</dbReference>
<dbReference type="NCBIfam" id="NF033510">
    <property type="entry name" value="Ca_tandemer"/>
    <property type="match status" value="5"/>
</dbReference>
<dbReference type="GO" id="GO:0005509">
    <property type="term" value="F:calcium ion binding"/>
    <property type="evidence" value="ECO:0007669"/>
    <property type="project" value="InterPro"/>
</dbReference>
<dbReference type="InterPro" id="IPR013783">
    <property type="entry name" value="Ig-like_fold"/>
</dbReference>
<dbReference type="Gene3D" id="2.150.10.10">
    <property type="entry name" value="Serralysin-like metalloprotease, C-terminal"/>
    <property type="match status" value="1"/>
</dbReference>
<dbReference type="InterPro" id="IPR001343">
    <property type="entry name" value="Hemolysn_Ca-bd"/>
</dbReference>
<keyword evidence="2" id="KW-0964">Secreted</keyword>
<dbReference type="STRING" id="1121352.GCA_000620925_01876"/>
<dbReference type="SUPFAM" id="SSF55486">
    <property type="entry name" value="Metalloproteases ('zincins'), catalytic domain"/>
    <property type="match status" value="1"/>
</dbReference>
<dbReference type="PANTHER" id="PTHR38340">
    <property type="entry name" value="S-LAYER PROTEIN"/>
    <property type="match status" value="1"/>
</dbReference>
<reference evidence="4 5" key="1">
    <citation type="submission" date="2018-11" db="EMBL/GenBank/DDBJ databases">
        <title>Genomes From Bacteria Associated with the Canine Oral Cavity: a Test Case for Automated Genome-Based Taxonomic Assignment.</title>
        <authorList>
            <person name="Coil D.A."/>
            <person name="Jospin G."/>
            <person name="Darling A.E."/>
            <person name="Wallis C."/>
            <person name="Davis I.J."/>
            <person name="Harris S."/>
            <person name="Eisen J.A."/>
            <person name="Holcombe L.J."/>
            <person name="O'Flynn C."/>
        </authorList>
    </citation>
    <scope>NUCLEOTIDE SEQUENCE [LARGE SCALE GENOMIC DNA]</scope>
    <source>
        <strain evidence="4 5">COT-280</strain>
    </source>
</reference>
<keyword evidence="5" id="KW-1185">Reference proteome</keyword>
<protein>
    <submittedName>
        <fullName evidence="4">Ig-like domain-containing protein</fullName>
    </submittedName>
</protein>
<dbReference type="InterPro" id="IPR024079">
    <property type="entry name" value="MetalloPept_cat_dom_sf"/>
</dbReference>
<evidence type="ECO:0000313" key="5">
    <source>
        <dbReference type="Proteomes" id="UP000269923"/>
    </source>
</evidence>
<dbReference type="GO" id="GO:0008237">
    <property type="term" value="F:metallopeptidase activity"/>
    <property type="evidence" value="ECO:0007669"/>
    <property type="project" value="InterPro"/>
</dbReference>
<comment type="caution">
    <text evidence="4">The sequence shown here is derived from an EMBL/GenBank/DDBJ whole genome shotgun (WGS) entry which is preliminary data.</text>
</comment>
<dbReference type="NCBIfam" id="NF012196">
    <property type="entry name" value="Ig_like_ice"/>
    <property type="match status" value="4"/>
</dbReference>
<evidence type="ECO:0000256" key="3">
    <source>
        <dbReference type="SAM" id="MobiDB-lite"/>
    </source>
</evidence>
<organism evidence="4 5">
    <name type="scientific">Conchiformibius steedae</name>
    <dbReference type="NCBI Taxonomy" id="153493"/>
    <lineage>
        <taxon>Bacteria</taxon>
        <taxon>Pseudomonadati</taxon>
        <taxon>Pseudomonadota</taxon>
        <taxon>Betaproteobacteria</taxon>
        <taxon>Neisseriales</taxon>
        <taxon>Neisseriaceae</taxon>
        <taxon>Conchiformibius</taxon>
    </lineage>
</organism>